<gene>
    <name evidence="1" type="ORF">AAF712_015756</name>
</gene>
<evidence type="ECO:0000313" key="1">
    <source>
        <dbReference type="EMBL" id="KAL0057593.1"/>
    </source>
</evidence>
<dbReference type="Proteomes" id="UP001437256">
    <property type="component" value="Unassembled WGS sequence"/>
</dbReference>
<sequence>MSDISDTETVGGMSDITDISETFTLVETEPQSLHPQLEDLYNLSAPSEPYLTQKRYKEFEEYKRDNPRQYALLPPPFSIEFSFNDFTSALSRAFLAAQQKPASLTAPGSCEEFRSLSEQMGIKISLSVPPIQTQSEGNVLEVKRMVFASVLRWAEVWEGALPDGVDKRLLYKDLVKFITEKANARKKEDCIRIRLGQDIFAYKDADWREIMEQDLHECKWKGWRYGAL</sequence>
<comment type="caution">
    <text evidence="1">The sequence shown here is derived from an EMBL/GenBank/DDBJ whole genome shotgun (WGS) entry which is preliminary data.</text>
</comment>
<evidence type="ECO:0000313" key="2">
    <source>
        <dbReference type="Proteomes" id="UP001437256"/>
    </source>
</evidence>
<organism evidence="1 2">
    <name type="scientific">Marasmius tenuissimus</name>
    <dbReference type="NCBI Taxonomy" id="585030"/>
    <lineage>
        <taxon>Eukaryota</taxon>
        <taxon>Fungi</taxon>
        <taxon>Dikarya</taxon>
        <taxon>Basidiomycota</taxon>
        <taxon>Agaricomycotina</taxon>
        <taxon>Agaricomycetes</taxon>
        <taxon>Agaricomycetidae</taxon>
        <taxon>Agaricales</taxon>
        <taxon>Marasmiineae</taxon>
        <taxon>Marasmiaceae</taxon>
        <taxon>Marasmius</taxon>
    </lineage>
</organism>
<keyword evidence="2" id="KW-1185">Reference proteome</keyword>
<protein>
    <submittedName>
        <fullName evidence="1">Uncharacterized protein</fullName>
    </submittedName>
</protein>
<reference evidence="1 2" key="1">
    <citation type="submission" date="2024-05" db="EMBL/GenBank/DDBJ databases">
        <title>A draft genome resource for the thread blight pathogen Marasmius tenuissimus strain MS-2.</title>
        <authorList>
            <person name="Yulfo-Soto G.E."/>
            <person name="Baruah I.K."/>
            <person name="Amoako-Attah I."/>
            <person name="Bukari Y."/>
            <person name="Meinhardt L.W."/>
            <person name="Bailey B.A."/>
            <person name="Cohen S.P."/>
        </authorList>
    </citation>
    <scope>NUCLEOTIDE SEQUENCE [LARGE SCALE GENOMIC DNA]</scope>
    <source>
        <strain evidence="1 2">MS-2</strain>
    </source>
</reference>
<proteinExistence type="predicted"/>
<name>A0ABR2Z8I0_9AGAR</name>
<dbReference type="EMBL" id="JBBXMP010000484">
    <property type="protein sequence ID" value="KAL0057593.1"/>
    <property type="molecule type" value="Genomic_DNA"/>
</dbReference>
<accession>A0ABR2Z8I0</accession>